<dbReference type="EMBL" id="JBHRZN010000001">
    <property type="protein sequence ID" value="MFC3848650.1"/>
    <property type="molecule type" value="Genomic_DNA"/>
</dbReference>
<accession>A0ABV7ZKE0</accession>
<keyword evidence="4" id="KW-1185">Reference proteome</keyword>
<feature type="region of interest" description="Disordered" evidence="1">
    <location>
        <begin position="1"/>
        <end position="25"/>
    </location>
</feature>
<dbReference type="RefSeq" id="WP_290293319.1">
    <property type="nucleotide sequence ID" value="NZ_CP047211.1"/>
</dbReference>
<feature type="compositionally biased region" description="Polar residues" evidence="1">
    <location>
        <begin position="1"/>
        <end position="17"/>
    </location>
</feature>
<evidence type="ECO:0000313" key="3">
    <source>
        <dbReference type="EMBL" id="MFC3848650.1"/>
    </source>
</evidence>
<sequence length="315" mass="33445">MAGTSSSRCEPSESGNAGNVGGIPEPAREYARTFAEIPRMSAEVEAPEGARWWSGGDARALLCDGDFLRARVAASRELYPMPEADETGRGGLPGDTRFQIQVWWYSTCNSWLGPAAASIVVQGRAPRPGWDGLTVFRRDDYWLGYAADRFTDLGADAGLEPGDAETAEGVRAYGRAVGEMLEPVVEAIGDELGVRPAPLWAIAADGLAGAAVAAGNEMMEPWAGALVGTWLVEGLAEVGRVPAPRFVDVEPWAGPEGVAPTDLEAAAEGEMADFDVVTHLERTSCCMIYRSPKAGLCVSCPRRSADERRALWAGA</sequence>
<feature type="domain" description="Ferric siderophore reductase C-terminal" evidence="2">
    <location>
        <begin position="282"/>
        <end position="302"/>
    </location>
</feature>
<comment type="caution">
    <text evidence="3">The sequence shown here is derived from an EMBL/GenBank/DDBJ whole genome shotgun (WGS) entry which is preliminary data.</text>
</comment>
<gene>
    <name evidence="3" type="ORF">ACFORJ_00505</name>
</gene>
<dbReference type="Pfam" id="PF11575">
    <property type="entry name" value="FhuF_C"/>
    <property type="match status" value="1"/>
</dbReference>
<name>A0ABV7ZKE0_9CORY</name>
<reference evidence="4" key="1">
    <citation type="journal article" date="2019" name="Int. J. Syst. Evol. Microbiol.">
        <title>The Global Catalogue of Microorganisms (GCM) 10K type strain sequencing project: providing services to taxonomists for standard genome sequencing and annotation.</title>
        <authorList>
            <consortium name="The Broad Institute Genomics Platform"/>
            <consortium name="The Broad Institute Genome Sequencing Center for Infectious Disease"/>
            <person name="Wu L."/>
            <person name="Ma J."/>
        </authorList>
    </citation>
    <scope>NUCLEOTIDE SEQUENCE [LARGE SCALE GENOMIC DNA]</scope>
    <source>
        <strain evidence="4">CCUG 53252</strain>
    </source>
</reference>
<protein>
    <submittedName>
        <fullName evidence="3">(2Fe-2S)-binding protein</fullName>
    </submittedName>
</protein>
<evidence type="ECO:0000259" key="2">
    <source>
        <dbReference type="Pfam" id="PF11575"/>
    </source>
</evidence>
<dbReference type="InterPro" id="IPR024726">
    <property type="entry name" value="FhuF_C"/>
</dbReference>
<evidence type="ECO:0000313" key="4">
    <source>
        <dbReference type="Proteomes" id="UP001595751"/>
    </source>
</evidence>
<organism evidence="3 4">
    <name type="scientific">Corynebacterium hansenii</name>
    <dbReference type="NCBI Taxonomy" id="394964"/>
    <lineage>
        <taxon>Bacteria</taxon>
        <taxon>Bacillati</taxon>
        <taxon>Actinomycetota</taxon>
        <taxon>Actinomycetes</taxon>
        <taxon>Mycobacteriales</taxon>
        <taxon>Corynebacteriaceae</taxon>
        <taxon>Corynebacterium</taxon>
    </lineage>
</organism>
<evidence type="ECO:0000256" key="1">
    <source>
        <dbReference type="SAM" id="MobiDB-lite"/>
    </source>
</evidence>
<proteinExistence type="predicted"/>
<dbReference type="Proteomes" id="UP001595751">
    <property type="component" value="Unassembled WGS sequence"/>
</dbReference>